<evidence type="ECO:0000313" key="9">
    <source>
        <dbReference type="Proteomes" id="UP000694620"/>
    </source>
</evidence>
<dbReference type="EC" id="3.4.21.4" evidence="6"/>
<dbReference type="SMART" id="SM00020">
    <property type="entry name" value="Tryp_SPc"/>
    <property type="match status" value="1"/>
</dbReference>
<dbReference type="FunFam" id="2.40.10.10:FF:000005">
    <property type="entry name" value="Serine protease 37"/>
    <property type="match status" value="1"/>
</dbReference>
<evidence type="ECO:0000256" key="5">
    <source>
        <dbReference type="ARBA" id="ARBA00036320"/>
    </source>
</evidence>
<evidence type="ECO:0000256" key="1">
    <source>
        <dbReference type="ARBA" id="ARBA00004239"/>
    </source>
</evidence>
<dbReference type="CDD" id="cd00190">
    <property type="entry name" value="Tryp_SPc"/>
    <property type="match status" value="1"/>
</dbReference>
<dbReference type="InterPro" id="IPR001314">
    <property type="entry name" value="Peptidase_S1A"/>
</dbReference>
<evidence type="ECO:0000259" key="7">
    <source>
        <dbReference type="PROSITE" id="PS50240"/>
    </source>
</evidence>
<keyword evidence="2" id="KW-0732">Signal</keyword>
<dbReference type="PANTHER" id="PTHR24271">
    <property type="entry name" value="KALLIKREIN-RELATED"/>
    <property type="match status" value="1"/>
</dbReference>
<evidence type="ECO:0000256" key="3">
    <source>
        <dbReference type="ARBA" id="ARBA00023145"/>
    </source>
</evidence>
<sequence>LQSCDGSLVKELVRNQIIDGNEAKSHSRPYMVFLEVKNGSKISFCGGFLILPNFILTAAHCNGPTITALLGAHDQSKLEKSQQVISVMDRYPHENYNPSGHLNDIMLLKVSIIIKQNVTCSVAGWGDTVTNGTGSKVLREVDVKIKQNCPSPLQIYLQSLNLAILFQGDSGGPLVCPDDMNINTVVGIVSHRDTTTCEEPTGKNVYTRVFEFRHWIETKIITSSSA</sequence>
<dbReference type="Gene3D" id="2.40.10.10">
    <property type="entry name" value="Trypsin-like serine proteases"/>
    <property type="match status" value="3"/>
</dbReference>
<dbReference type="SUPFAM" id="SSF50494">
    <property type="entry name" value="Trypsin-like serine proteases"/>
    <property type="match status" value="1"/>
</dbReference>
<dbReference type="GO" id="GO:0004252">
    <property type="term" value="F:serine-type endopeptidase activity"/>
    <property type="evidence" value="ECO:0007669"/>
    <property type="project" value="UniProtKB-EC"/>
</dbReference>
<dbReference type="InterPro" id="IPR018114">
    <property type="entry name" value="TRYPSIN_HIS"/>
</dbReference>
<dbReference type="InterPro" id="IPR043504">
    <property type="entry name" value="Peptidase_S1_PA_chymotrypsin"/>
</dbReference>
<evidence type="ECO:0000256" key="2">
    <source>
        <dbReference type="ARBA" id="ARBA00022729"/>
    </source>
</evidence>
<dbReference type="PROSITE" id="PS50240">
    <property type="entry name" value="TRYPSIN_DOM"/>
    <property type="match status" value="1"/>
</dbReference>
<dbReference type="PROSITE" id="PS00134">
    <property type="entry name" value="TRYPSIN_HIS"/>
    <property type="match status" value="1"/>
</dbReference>
<keyword evidence="3" id="KW-0865">Zymogen</keyword>
<dbReference type="Ensembl" id="ENSECRT00000033514.1">
    <property type="protein sequence ID" value="ENSECRP00000032791.1"/>
    <property type="gene ID" value="ENSECRG00000022212.1"/>
</dbReference>
<dbReference type="PANTHER" id="PTHR24271:SF81">
    <property type="entry name" value="GRANZYME B"/>
    <property type="match status" value="1"/>
</dbReference>
<dbReference type="AlphaFoldDB" id="A0A8C4THP5"/>
<dbReference type="Pfam" id="PF00089">
    <property type="entry name" value="Trypsin"/>
    <property type="match status" value="2"/>
</dbReference>
<reference evidence="8" key="2">
    <citation type="submission" date="2025-09" db="UniProtKB">
        <authorList>
            <consortium name="Ensembl"/>
        </authorList>
    </citation>
    <scope>IDENTIFICATION</scope>
</reference>
<comment type="catalytic activity">
    <reaction evidence="5">
        <text>Preferential cleavage: Arg-|-Xaa, Lys-|-Xaa.</text>
        <dbReference type="EC" id="3.4.21.4"/>
    </reaction>
</comment>
<feature type="domain" description="Peptidase S1" evidence="7">
    <location>
        <begin position="17"/>
        <end position="221"/>
    </location>
</feature>
<name>A0A8C4THP5_ERPCA</name>
<dbReference type="PRINTS" id="PR00722">
    <property type="entry name" value="CHYMOTRYPSIN"/>
</dbReference>
<proteinExistence type="predicted"/>
<reference evidence="8" key="1">
    <citation type="submission" date="2025-08" db="UniProtKB">
        <authorList>
            <consortium name="Ensembl"/>
        </authorList>
    </citation>
    <scope>IDENTIFICATION</scope>
</reference>
<organism evidence="8 9">
    <name type="scientific">Erpetoichthys calabaricus</name>
    <name type="common">Rope fish</name>
    <name type="synonym">Calamoichthys calabaricus</name>
    <dbReference type="NCBI Taxonomy" id="27687"/>
    <lineage>
        <taxon>Eukaryota</taxon>
        <taxon>Metazoa</taxon>
        <taxon>Chordata</taxon>
        <taxon>Craniata</taxon>
        <taxon>Vertebrata</taxon>
        <taxon>Euteleostomi</taxon>
        <taxon>Actinopterygii</taxon>
        <taxon>Polypteriformes</taxon>
        <taxon>Polypteridae</taxon>
        <taxon>Erpetoichthys</taxon>
    </lineage>
</organism>
<evidence type="ECO:0000256" key="4">
    <source>
        <dbReference type="ARBA" id="ARBA00023157"/>
    </source>
</evidence>
<comment type="subcellular location">
    <subcellularLocation>
        <location evidence="1">Secreted</location>
        <location evidence="1">Extracellular space</location>
    </subcellularLocation>
</comment>
<dbReference type="GO" id="GO:0006508">
    <property type="term" value="P:proteolysis"/>
    <property type="evidence" value="ECO:0007669"/>
    <property type="project" value="InterPro"/>
</dbReference>
<dbReference type="Proteomes" id="UP000694620">
    <property type="component" value="Unassembled WGS sequence"/>
</dbReference>
<protein>
    <recommendedName>
        <fullName evidence="6">trypsin</fullName>
        <ecNumber evidence="6">3.4.21.4</ecNumber>
    </recommendedName>
</protein>
<keyword evidence="9" id="KW-1185">Reference proteome</keyword>
<evidence type="ECO:0000256" key="6">
    <source>
        <dbReference type="ARBA" id="ARBA00038868"/>
    </source>
</evidence>
<accession>A0A8C4THP5</accession>
<keyword evidence="4" id="KW-1015">Disulfide bond</keyword>
<dbReference type="InterPro" id="IPR009003">
    <property type="entry name" value="Peptidase_S1_PA"/>
</dbReference>
<dbReference type="GeneTree" id="ENSGT01030000234551"/>
<evidence type="ECO:0000313" key="8">
    <source>
        <dbReference type="Ensembl" id="ENSECRP00000032791.1"/>
    </source>
</evidence>
<dbReference type="GO" id="GO:0005576">
    <property type="term" value="C:extracellular region"/>
    <property type="evidence" value="ECO:0007669"/>
    <property type="project" value="UniProtKB-SubCell"/>
</dbReference>
<dbReference type="InterPro" id="IPR001254">
    <property type="entry name" value="Trypsin_dom"/>
</dbReference>